<feature type="domain" description="DUF1214" evidence="2">
    <location>
        <begin position="268"/>
        <end position="353"/>
    </location>
</feature>
<dbReference type="SUPFAM" id="SSF160935">
    <property type="entry name" value="VPA0735-like"/>
    <property type="match status" value="1"/>
</dbReference>
<dbReference type="InterPro" id="IPR037049">
    <property type="entry name" value="DUF1214_C_sf"/>
</dbReference>
<dbReference type="PANTHER" id="PTHR36509:SF2">
    <property type="entry name" value="BLL3101 PROTEIN"/>
    <property type="match status" value="1"/>
</dbReference>
<dbReference type="InterPro" id="IPR010679">
    <property type="entry name" value="DUF1254"/>
</dbReference>
<evidence type="ECO:0000313" key="4">
    <source>
        <dbReference type="EMBL" id="TQD45915.1"/>
    </source>
</evidence>
<proteinExistence type="predicted"/>
<reference evidence="4 5" key="1">
    <citation type="submission" date="2019-06" db="EMBL/GenBank/DDBJ databases">
        <title>Lysobacter alkalisoli sp. nov. isolated from saline soil.</title>
        <authorList>
            <person name="Sun J.-Q."/>
            <person name="Xu L."/>
        </authorList>
    </citation>
    <scope>NUCLEOTIDE SEQUENCE [LARGE SCALE GENOMIC DNA]</scope>
    <source>
        <strain evidence="4 5">JCM 31130</strain>
    </source>
</reference>
<dbReference type="Gene3D" id="2.60.40.1610">
    <property type="entry name" value="Domain of unknown function DUF1254"/>
    <property type="match status" value="1"/>
</dbReference>
<name>A0A508AFN3_9GAMM</name>
<evidence type="ECO:0000256" key="1">
    <source>
        <dbReference type="SAM" id="MobiDB-lite"/>
    </source>
</evidence>
<organism evidence="4 5">
    <name type="scientific">Marilutibacter aestuarii</name>
    <dbReference type="NCBI Taxonomy" id="1706195"/>
    <lineage>
        <taxon>Bacteria</taxon>
        <taxon>Pseudomonadati</taxon>
        <taxon>Pseudomonadota</taxon>
        <taxon>Gammaproteobacteria</taxon>
        <taxon>Lysobacterales</taxon>
        <taxon>Lysobacteraceae</taxon>
        <taxon>Marilutibacter</taxon>
    </lineage>
</organism>
<dbReference type="Proteomes" id="UP000318212">
    <property type="component" value="Unassembled WGS sequence"/>
</dbReference>
<dbReference type="AlphaFoldDB" id="A0A508AFN3"/>
<keyword evidence="5" id="KW-1185">Reference proteome</keyword>
<evidence type="ECO:0000259" key="3">
    <source>
        <dbReference type="Pfam" id="PF06863"/>
    </source>
</evidence>
<protein>
    <submittedName>
        <fullName evidence="4">DUF1254 domain-containing protein</fullName>
    </submittedName>
</protein>
<dbReference type="InterPro" id="IPR037050">
    <property type="entry name" value="DUF1254_sf"/>
</dbReference>
<accession>A0A508AFN3</accession>
<dbReference type="InterPro" id="IPR010621">
    <property type="entry name" value="DUF1214"/>
</dbReference>
<feature type="compositionally biased region" description="Low complexity" evidence="1">
    <location>
        <begin position="38"/>
        <end position="53"/>
    </location>
</feature>
<evidence type="ECO:0000313" key="5">
    <source>
        <dbReference type="Proteomes" id="UP000318212"/>
    </source>
</evidence>
<feature type="domain" description="DUF1254" evidence="3">
    <location>
        <begin position="84"/>
        <end position="165"/>
    </location>
</feature>
<dbReference type="OrthoDB" id="547269at2"/>
<gene>
    <name evidence="4" type="ORF">FKV25_07485</name>
</gene>
<dbReference type="Pfam" id="PF06863">
    <property type="entry name" value="DUF1254"/>
    <property type="match status" value="1"/>
</dbReference>
<sequence length="369" mass="39596">MVSLALALALVTAGCQRTDAPDAEASGPSPAPTAETKASAPDATASAPDAPAPGALPVTVDNFIRAESDTYLAVTAKEAGGLGRISHRREPASIDNQTVIRLNRDTLYSSAVFDLDAGPATVVLPDAGTRFQSLMFVNQDHYAWTEYGAGPHTVTRDKAGTRYVVAAIRTLVDPNDPADLEEVHRLQDAITLEQQAPGTLELPAWDPVSQKKVRDALLVLGTTLPDFKHSFGTKAQVDPVRHLVGTATGWGGNPDKDASYLNITPARNDGETVYVLEVGEVPVDAFWSISVYNADGYFEKNPYDAYSVNSLTGKKQADGTMRIQFGGCDGQVANCIPTTAGWNYTVRLYLPRQEVLDGTWRFPEPKPVP</sequence>
<dbReference type="EMBL" id="VICE01000069">
    <property type="protein sequence ID" value="TQD45915.1"/>
    <property type="molecule type" value="Genomic_DNA"/>
</dbReference>
<evidence type="ECO:0000259" key="2">
    <source>
        <dbReference type="Pfam" id="PF06742"/>
    </source>
</evidence>
<dbReference type="PANTHER" id="PTHR36509">
    <property type="entry name" value="BLL3101 PROTEIN"/>
    <property type="match status" value="1"/>
</dbReference>
<feature type="region of interest" description="Disordered" evidence="1">
    <location>
        <begin position="18"/>
        <end position="53"/>
    </location>
</feature>
<comment type="caution">
    <text evidence="4">The sequence shown here is derived from an EMBL/GenBank/DDBJ whole genome shotgun (WGS) entry which is preliminary data.</text>
</comment>
<dbReference type="Gene3D" id="2.60.120.600">
    <property type="entry name" value="Domain of unknown function DUF1214, C-terminal domain"/>
    <property type="match status" value="1"/>
</dbReference>
<dbReference type="Pfam" id="PF06742">
    <property type="entry name" value="DUF1214"/>
    <property type="match status" value="1"/>
</dbReference>